<dbReference type="Proteomes" id="UP001055712">
    <property type="component" value="Unassembled WGS sequence"/>
</dbReference>
<protein>
    <submittedName>
        <fullName evidence="2">Uncharacterized protein</fullName>
    </submittedName>
</protein>
<organism evidence="2 3">
    <name type="scientific">Chlorella vulgaris</name>
    <name type="common">Green alga</name>
    <dbReference type="NCBI Taxonomy" id="3077"/>
    <lineage>
        <taxon>Eukaryota</taxon>
        <taxon>Viridiplantae</taxon>
        <taxon>Chlorophyta</taxon>
        <taxon>core chlorophytes</taxon>
        <taxon>Trebouxiophyceae</taxon>
        <taxon>Chlorellales</taxon>
        <taxon>Chlorellaceae</taxon>
        <taxon>Chlorella clade</taxon>
        <taxon>Chlorella</taxon>
    </lineage>
</organism>
<dbReference type="EMBL" id="SIDB01000011">
    <property type="protein sequence ID" value="KAI3426381.1"/>
    <property type="molecule type" value="Genomic_DNA"/>
</dbReference>
<evidence type="ECO:0000256" key="1">
    <source>
        <dbReference type="SAM" id="MobiDB-lite"/>
    </source>
</evidence>
<evidence type="ECO:0000313" key="3">
    <source>
        <dbReference type="Proteomes" id="UP001055712"/>
    </source>
</evidence>
<feature type="region of interest" description="Disordered" evidence="1">
    <location>
        <begin position="319"/>
        <end position="350"/>
    </location>
</feature>
<dbReference type="OrthoDB" id="10452655at2759"/>
<reference evidence="2" key="2">
    <citation type="submission" date="2020-11" db="EMBL/GenBank/DDBJ databases">
        <authorList>
            <person name="Cecchin M."/>
            <person name="Marcolungo L."/>
            <person name="Rossato M."/>
            <person name="Girolomoni L."/>
            <person name="Cosentino E."/>
            <person name="Cuine S."/>
            <person name="Li-Beisson Y."/>
            <person name="Delledonne M."/>
            <person name="Ballottari M."/>
        </authorList>
    </citation>
    <scope>NUCLEOTIDE SEQUENCE</scope>
    <source>
        <strain evidence="2">211/11P</strain>
        <tissue evidence="2">Whole cell</tissue>
    </source>
</reference>
<keyword evidence="3" id="KW-1185">Reference proteome</keyword>
<dbReference type="AlphaFoldDB" id="A0A9D4TIK1"/>
<reference evidence="2" key="1">
    <citation type="journal article" date="2019" name="Plant J.">
        <title>Chlorella vulgaris genome assembly and annotation reveals the molecular basis for metabolic acclimation to high light conditions.</title>
        <authorList>
            <person name="Cecchin M."/>
            <person name="Marcolungo L."/>
            <person name="Rossato M."/>
            <person name="Girolomoni L."/>
            <person name="Cosentino E."/>
            <person name="Cuine S."/>
            <person name="Li-Beisson Y."/>
            <person name="Delledonne M."/>
            <person name="Ballottari M."/>
        </authorList>
    </citation>
    <scope>NUCLEOTIDE SEQUENCE</scope>
    <source>
        <strain evidence="2">211/11P</strain>
    </source>
</reference>
<gene>
    <name evidence="2" type="ORF">D9Q98_008752</name>
</gene>
<accession>A0A9D4TIK1</accession>
<evidence type="ECO:0000313" key="2">
    <source>
        <dbReference type="EMBL" id="KAI3426381.1"/>
    </source>
</evidence>
<name>A0A9D4TIK1_CHLVU</name>
<sequence>MLFDGLAALLGARVQKRPRCSDLFSPRNNAENVPVNGLEGGGIEGSLAKQSRRELPDAAVMLPTQSYTNPLYETTVEDEEEVVEDEEDWEEEVEVVDSYMEGTVYAAFPSTPHLVPSSADNAFPEFTTPTSNGKLVNSLMFHATSTSGLCALVSLERLQMHPVGADDFSSVDFTLAGLLVLCNRGAIQADELSPELILTLLSLLEITCSQYRTLESCLRSYLRRHPDRCILEESYRSCLPDLQAQVLDRCQWRVLLRDRDEVFAALADIGCHPDFERLCAFVRDCAAFGVTPMGSHEHSPAAEAYGGAHTHALALSRAARGGSPQLRPQQAASASMGVSDGSGDASMASGGSGLDGSYWRPHADWAAAAAAKRPRRAGMALGPRNFNL</sequence>
<feature type="compositionally biased region" description="Low complexity" evidence="1">
    <location>
        <begin position="331"/>
        <end position="349"/>
    </location>
</feature>
<proteinExistence type="predicted"/>
<comment type="caution">
    <text evidence="2">The sequence shown here is derived from an EMBL/GenBank/DDBJ whole genome shotgun (WGS) entry which is preliminary data.</text>
</comment>